<protein>
    <submittedName>
        <fullName evidence="7">Glycolate oxidase iron-sulfur subunit</fullName>
    </submittedName>
</protein>
<feature type="domain" description="4Fe-4S ferredoxin-type" evidence="6">
    <location>
        <begin position="44"/>
        <end position="73"/>
    </location>
</feature>
<keyword evidence="5" id="KW-0411">Iron-sulfur</keyword>
<keyword evidence="1" id="KW-0004">4Fe-4S</keyword>
<dbReference type="InterPro" id="IPR017900">
    <property type="entry name" value="4Fe4S_Fe_S_CS"/>
</dbReference>
<gene>
    <name evidence="7" type="ORF">SAMN05216402_0796</name>
</gene>
<dbReference type="Proteomes" id="UP000183471">
    <property type="component" value="Unassembled WGS sequence"/>
</dbReference>
<dbReference type="SUPFAM" id="SSF54862">
    <property type="entry name" value="4Fe-4S ferredoxins"/>
    <property type="match status" value="1"/>
</dbReference>
<dbReference type="InterPro" id="IPR004017">
    <property type="entry name" value="Cys_rich_dom"/>
</dbReference>
<evidence type="ECO:0000256" key="4">
    <source>
        <dbReference type="ARBA" id="ARBA00023004"/>
    </source>
</evidence>
<dbReference type="InterPro" id="IPR009051">
    <property type="entry name" value="Helical_ferredxn"/>
</dbReference>
<dbReference type="PROSITE" id="PS51379">
    <property type="entry name" value="4FE4S_FER_2"/>
    <property type="match status" value="2"/>
</dbReference>
<keyword evidence="8" id="KW-1185">Reference proteome</keyword>
<dbReference type="InterPro" id="IPR012257">
    <property type="entry name" value="Glc_ox_4Fe-4S"/>
</dbReference>
<dbReference type="PANTHER" id="PTHR32479:SF17">
    <property type="entry name" value="GLYCOLATE OXIDASE IRON-SULFUR SUBUNIT"/>
    <property type="match status" value="1"/>
</dbReference>
<evidence type="ECO:0000256" key="3">
    <source>
        <dbReference type="ARBA" id="ARBA00022737"/>
    </source>
</evidence>
<feature type="domain" description="4Fe-4S ferredoxin-type" evidence="6">
    <location>
        <begin position="95"/>
        <end position="126"/>
    </location>
</feature>
<evidence type="ECO:0000256" key="2">
    <source>
        <dbReference type="ARBA" id="ARBA00022723"/>
    </source>
</evidence>
<evidence type="ECO:0000313" key="7">
    <source>
        <dbReference type="EMBL" id="SDQ42336.1"/>
    </source>
</evidence>
<evidence type="ECO:0000313" key="8">
    <source>
        <dbReference type="Proteomes" id="UP000183471"/>
    </source>
</evidence>
<evidence type="ECO:0000259" key="6">
    <source>
        <dbReference type="PROSITE" id="PS51379"/>
    </source>
</evidence>
<organism evidence="7 8">
    <name type="scientific">Nitrosospira multiformis</name>
    <dbReference type="NCBI Taxonomy" id="1231"/>
    <lineage>
        <taxon>Bacteria</taxon>
        <taxon>Pseudomonadati</taxon>
        <taxon>Pseudomonadota</taxon>
        <taxon>Betaproteobacteria</taxon>
        <taxon>Nitrosomonadales</taxon>
        <taxon>Nitrosomonadaceae</taxon>
        <taxon>Nitrosospira</taxon>
    </lineage>
</organism>
<sequence>MSLQVLGGRLFECAAVLTKAGLRSFCSAEMIIKPSDLPPDFSVDTLIAEANRCVACGLCLPHCPTYRITQSEADSPRGRIALMSGVASNRIPMNARFVLHIDRCLTCRACEAVCPNHVSYGKLVDGTRAMISSSFLDLPSEKTATRKSRFRRWVENEILAKSSRLDALRPLLRFYERSGLQKIVRRSGVLGKTRLAVLEGQLPPVGTPCSLSGRGGVANTWQAVYPAIGNPRGEVGLFLGCVARLTDVATLNSTIFVLNHLGYTVHVPSTQTCCGALHQHGGDRQTATQLARQNMRAFEGLGLNLHAIISTASGCGVQLTEYPSHNVSETPQQSILQSLHAEEEAGKFSAKIMDISAFLAKAEGWGNIKPQPLPHKIAVHEPCSLRNVLRGSAHPYALLARIPDAQITPLAGNDQCCGAAGTYFLDQAEMAQVLLRDKITMLDASGARYLATSNVGCAMHIAGALREAGSQIEVLHPVTLLARQMGMPT</sequence>
<comment type="caution">
    <text evidence="7">The sequence shown here is derived from an EMBL/GenBank/DDBJ whole genome shotgun (WGS) entry which is preliminary data.</text>
</comment>
<dbReference type="InterPro" id="IPR017896">
    <property type="entry name" value="4Fe4S_Fe-S-bd"/>
</dbReference>
<reference evidence="7 8" key="1">
    <citation type="submission" date="2016-10" db="EMBL/GenBank/DDBJ databases">
        <authorList>
            <person name="Varghese N."/>
            <person name="Submissions S."/>
        </authorList>
    </citation>
    <scope>NUCLEOTIDE SEQUENCE [LARGE SCALE GENOMIC DNA]</scope>
    <source>
        <strain evidence="7 8">Nl1</strain>
    </source>
</reference>
<dbReference type="PIRSF" id="PIRSF000139">
    <property type="entry name" value="Glc_ox_4Fe-4S"/>
    <property type="match status" value="1"/>
</dbReference>
<evidence type="ECO:0000256" key="5">
    <source>
        <dbReference type="ARBA" id="ARBA00023014"/>
    </source>
</evidence>
<keyword evidence="2" id="KW-0479">Metal-binding</keyword>
<dbReference type="Pfam" id="PF02754">
    <property type="entry name" value="CCG"/>
    <property type="match status" value="2"/>
</dbReference>
<keyword evidence="3" id="KW-0677">Repeat</keyword>
<accession>A0ABY0T872</accession>
<dbReference type="PROSITE" id="PS00198">
    <property type="entry name" value="4FE4S_FER_1"/>
    <property type="match status" value="2"/>
</dbReference>
<dbReference type="Gene3D" id="1.10.1060.10">
    <property type="entry name" value="Alpha-helical ferredoxin"/>
    <property type="match status" value="1"/>
</dbReference>
<evidence type="ECO:0000256" key="1">
    <source>
        <dbReference type="ARBA" id="ARBA00022485"/>
    </source>
</evidence>
<proteinExistence type="predicted"/>
<keyword evidence="4" id="KW-0408">Iron</keyword>
<dbReference type="EMBL" id="FNKY01000001">
    <property type="protein sequence ID" value="SDQ42336.1"/>
    <property type="molecule type" value="Genomic_DNA"/>
</dbReference>
<dbReference type="PANTHER" id="PTHR32479">
    <property type="entry name" value="GLYCOLATE OXIDASE IRON-SULFUR SUBUNIT"/>
    <property type="match status" value="1"/>
</dbReference>
<name>A0ABY0T872_9PROT</name>
<dbReference type="Pfam" id="PF13183">
    <property type="entry name" value="Fer4_8"/>
    <property type="match status" value="1"/>
</dbReference>